<feature type="non-terminal residue" evidence="1">
    <location>
        <position position="57"/>
    </location>
</feature>
<name>A0A0J8B334_BETVV</name>
<proteinExistence type="predicted"/>
<dbReference type="AlphaFoldDB" id="A0A0J8B334"/>
<reference evidence="1 2" key="1">
    <citation type="journal article" date="2014" name="Nature">
        <title>The genome of the recently domesticated crop plant sugar beet (Beta vulgaris).</title>
        <authorList>
            <person name="Dohm J.C."/>
            <person name="Minoche A.E."/>
            <person name="Holtgrawe D."/>
            <person name="Capella-Gutierrez S."/>
            <person name="Zakrzewski F."/>
            <person name="Tafer H."/>
            <person name="Rupp O."/>
            <person name="Sorensen T.R."/>
            <person name="Stracke R."/>
            <person name="Reinhardt R."/>
            <person name="Goesmann A."/>
            <person name="Kraft T."/>
            <person name="Schulz B."/>
            <person name="Stadler P.F."/>
            <person name="Schmidt T."/>
            <person name="Gabaldon T."/>
            <person name="Lehrach H."/>
            <person name="Weisshaar B."/>
            <person name="Himmelbauer H."/>
        </authorList>
    </citation>
    <scope>NUCLEOTIDE SEQUENCE [LARGE SCALE GENOMIC DNA]</scope>
    <source>
        <tissue evidence="1">Taproot</tissue>
    </source>
</reference>
<keyword evidence="2" id="KW-1185">Reference proteome</keyword>
<accession>A0A0J8B334</accession>
<evidence type="ECO:0000313" key="2">
    <source>
        <dbReference type="Proteomes" id="UP000035740"/>
    </source>
</evidence>
<sequence length="57" mass="6312">MLMASSGQRNRMHFDSVVLCVKTCIDVYARTDSSANQTAASATLTQILTTMLSRYDH</sequence>
<evidence type="ECO:0008006" key="3">
    <source>
        <dbReference type="Google" id="ProtNLM"/>
    </source>
</evidence>
<dbReference type="EMBL" id="KQ094700">
    <property type="protein sequence ID" value="KMS94273.1"/>
    <property type="molecule type" value="Genomic_DNA"/>
</dbReference>
<evidence type="ECO:0000313" key="1">
    <source>
        <dbReference type="EMBL" id="KMS94273.1"/>
    </source>
</evidence>
<dbReference type="Proteomes" id="UP000035740">
    <property type="component" value="Unassembled WGS sequence"/>
</dbReference>
<gene>
    <name evidence="1" type="ORF">BVRB_023070</name>
</gene>
<organism evidence="1 2">
    <name type="scientific">Beta vulgaris subsp. vulgaris</name>
    <name type="common">Beet</name>
    <dbReference type="NCBI Taxonomy" id="3555"/>
    <lineage>
        <taxon>Eukaryota</taxon>
        <taxon>Viridiplantae</taxon>
        <taxon>Streptophyta</taxon>
        <taxon>Embryophyta</taxon>
        <taxon>Tracheophyta</taxon>
        <taxon>Spermatophyta</taxon>
        <taxon>Magnoliopsida</taxon>
        <taxon>eudicotyledons</taxon>
        <taxon>Gunneridae</taxon>
        <taxon>Pentapetalae</taxon>
        <taxon>Caryophyllales</taxon>
        <taxon>Chenopodiaceae</taxon>
        <taxon>Betoideae</taxon>
        <taxon>Beta</taxon>
    </lineage>
</organism>
<dbReference type="Gramene" id="KMS94273">
    <property type="protein sequence ID" value="KMS94273"/>
    <property type="gene ID" value="BVRB_023070"/>
</dbReference>
<protein>
    <recommendedName>
        <fullName evidence="3">Mon2/Sec7/BIG1-like dimerisation and cyclophilin-binding domain-containing protein</fullName>
    </recommendedName>
</protein>
<dbReference type="OrthoDB" id="430364at2759"/>